<dbReference type="HOGENOM" id="CLU_450390_0_0_0"/>
<dbReference type="AlphaFoldDB" id="A9B8R6"/>
<evidence type="ECO:0000313" key="2">
    <source>
        <dbReference type="EMBL" id="ABX07730.1"/>
    </source>
</evidence>
<gene>
    <name evidence="2" type="ordered locus">Haur_5102</name>
</gene>
<keyword evidence="3" id="KW-1185">Reference proteome</keyword>
<dbReference type="Pfam" id="PF13280">
    <property type="entry name" value="WYL"/>
    <property type="match status" value="1"/>
</dbReference>
<proteinExistence type="predicted"/>
<dbReference type="PANTHER" id="PTHR34580:SF1">
    <property type="entry name" value="PROTEIN PAFC"/>
    <property type="match status" value="1"/>
</dbReference>
<sequence length="609" mass="67934">MPYSPMPVKILAAHAFAAVPIRTLRTLAHYTHYQRLASQTRAGLATDLLCHWTTPAYRRLVRQSLTATDYALLHALWAGEHPLPDPNTLDLWRWQAPWPTLASLSSLQRLAVLGFLLPIRTPLGRQTVLLRDTTRWLRRVRPAPAPPTPASFQSLFQAVAELLIHGSIQPLPAATPGSMARTLAQSAGWLVLRLEQWRTTPRGIAWVQASLAEQERLLQHQIVRCSPPDSGLPAWRNPDWATLWQAFEALMHDHAPRRMWDVLALLWAHPAWGTLPDDQRGRLFGQWLRQVLQPAGVVSLAQGWVFWHGWSALTVTAPPFDGLLLPATPHLPPLLRWWATYWGQPTHHGWRISVAAVTARVQQDGDLMGVWEPLDAWYAARPPAVESVVATVAARPRVRLRQVMLVEGRAEALTVLEQQRGMQGVVQAGWAATHRVIAAEAVAQVARAVGLPSPRQSAPPREVETLVLALRIAAQHVPSHATAFQGQAQQLLADLSFAQRCVIDEQWEGLHSSLTPPLAIDAEPLAVGQQPRAQITVDHARQVVREAIQAGHALTVRYYTPSAHRITTRTIRPLELTSTGVRGWCELRQEERAFRFDRVLAVTVHHESG</sequence>
<keyword evidence="2" id="KW-0614">Plasmid</keyword>
<reference evidence="2 3" key="1">
    <citation type="journal article" date="2011" name="Stand. Genomic Sci.">
        <title>Complete genome sequence of the filamentous gliding predatory bacterium Herpetosiphon aurantiacus type strain (114-95(T)).</title>
        <authorList>
            <person name="Kiss H."/>
            <person name="Nett M."/>
            <person name="Domin N."/>
            <person name="Martin K."/>
            <person name="Maresca J.A."/>
            <person name="Copeland A."/>
            <person name="Lapidus A."/>
            <person name="Lucas S."/>
            <person name="Berry K.W."/>
            <person name="Glavina Del Rio T."/>
            <person name="Dalin E."/>
            <person name="Tice H."/>
            <person name="Pitluck S."/>
            <person name="Richardson P."/>
            <person name="Bruce D."/>
            <person name="Goodwin L."/>
            <person name="Han C."/>
            <person name="Detter J.C."/>
            <person name="Schmutz J."/>
            <person name="Brettin T."/>
            <person name="Land M."/>
            <person name="Hauser L."/>
            <person name="Kyrpides N.C."/>
            <person name="Ivanova N."/>
            <person name="Goker M."/>
            <person name="Woyke T."/>
            <person name="Klenk H.P."/>
            <person name="Bryant D.A."/>
        </authorList>
    </citation>
    <scope>NUCLEOTIDE SEQUENCE [LARGE SCALE GENOMIC DNA]</scope>
    <source>
        <strain evidence="3">ATCC 23779 / DSM 785 / 114-95</strain>
        <plasmid evidence="2">pHAU01</plasmid>
    </source>
</reference>
<protein>
    <recommendedName>
        <fullName evidence="1">WYL domain-containing protein</fullName>
    </recommendedName>
</protein>
<feature type="domain" description="WYL" evidence="1">
    <location>
        <begin position="542"/>
        <end position="604"/>
    </location>
</feature>
<dbReference type="EMBL" id="CP000876">
    <property type="protein sequence ID" value="ABX07730.1"/>
    <property type="molecule type" value="Genomic_DNA"/>
</dbReference>
<dbReference type="Proteomes" id="UP000000787">
    <property type="component" value="Plasmid pHAU01"/>
</dbReference>
<dbReference type="PROSITE" id="PS52050">
    <property type="entry name" value="WYL"/>
    <property type="match status" value="1"/>
</dbReference>
<dbReference type="BioCyc" id="HAUR316274:GHYA-5164-MONOMER"/>
<accession>A9B8R6</accession>
<evidence type="ECO:0000259" key="1">
    <source>
        <dbReference type="Pfam" id="PF13280"/>
    </source>
</evidence>
<name>A9B8R6_HERA2</name>
<dbReference type="InterPro" id="IPR051534">
    <property type="entry name" value="CBASS_pafABC_assoc_protein"/>
</dbReference>
<geneLocation type="plasmid" evidence="2 3">
    <name>pHAU01</name>
</geneLocation>
<organism evidence="2 3">
    <name type="scientific">Herpetosiphon aurantiacus (strain ATCC 23779 / DSM 785 / 114-95)</name>
    <dbReference type="NCBI Taxonomy" id="316274"/>
    <lineage>
        <taxon>Bacteria</taxon>
        <taxon>Bacillati</taxon>
        <taxon>Chloroflexota</taxon>
        <taxon>Chloroflexia</taxon>
        <taxon>Herpetosiphonales</taxon>
        <taxon>Herpetosiphonaceae</taxon>
        <taxon>Herpetosiphon</taxon>
    </lineage>
</organism>
<dbReference type="InterPro" id="IPR026881">
    <property type="entry name" value="WYL_dom"/>
</dbReference>
<evidence type="ECO:0000313" key="3">
    <source>
        <dbReference type="Proteomes" id="UP000000787"/>
    </source>
</evidence>
<dbReference type="KEGG" id="hau:Haur_5102"/>
<dbReference type="PANTHER" id="PTHR34580">
    <property type="match status" value="1"/>
</dbReference>
<dbReference type="InParanoid" id="A9B8R6"/>